<dbReference type="Pfam" id="PF00990">
    <property type="entry name" value="GGDEF"/>
    <property type="match status" value="1"/>
</dbReference>
<evidence type="ECO:0000259" key="1">
    <source>
        <dbReference type="PROSITE" id="PS50883"/>
    </source>
</evidence>
<dbReference type="EMBL" id="JAAEDH010000001">
    <property type="protein sequence ID" value="MBR0653811.1"/>
    <property type="molecule type" value="Genomic_DNA"/>
</dbReference>
<organism evidence="3 4">
    <name type="scientific">Plastoroseomonas arctica</name>
    <dbReference type="NCBI Taxonomy" id="1509237"/>
    <lineage>
        <taxon>Bacteria</taxon>
        <taxon>Pseudomonadati</taxon>
        <taxon>Pseudomonadota</taxon>
        <taxon>Alphaproteobacteria</taxon>
        <taxon>Acetobacterales</taxon>
        <taxon>Acetobacteraceae</taxon>
        <taxon>Plastoroseomonas</taxon>
    </lineage>
</organism>
<dbReference type="InterPro" id="IPR035919">
    <property type="entry name" value="EAL_sf"/>
</dbReference>
<dbReference type="PANTHER" id="PTHR44757">
    <property type="entry name" value="DIGUANYLATE CYCLASE DGCP"/>
    <property type="match status" value="1"/>
</dbReference>
<dbReference type="SMART" id="SM00052">
    <property type="entry name" value="EAL"/>
    <property type="match status" value="1"/>
</dbReference>
<sequence length="553" mass="58851">MRKTLTEVDGAESSPHSDLALEAVRALPEPVILCDRSLRLLMVNTGAMQLLGLATPPTPGAEIGRVLAESPRFTPASAKLLQRAMAAALEDGDGGEIAMRGAPSLACHLALLPGGVLLLRPRLVETASPASNLDPLTGLADRQSFLAKLDAELRDRRQRPCAILMLDFRSFRSLNDGLGHGAGDAVLREAARRLREGLRTHDLVARIGADEFAVLQPGVDSAAVAERVARRLVARLSEPTLIGGQAVVMVARAGIALAPEDGTEAAPLLHCAGLALAETKLDVSGAPRRFEPLMEHRARTRHAIASGLREALARRQFILHYQPLMDLSTERVTGFEALIRWNHPERGMIPPMAFIPVAEERGMISAIGEWVLRAACVEAAGWPASMTVAVNVAVAQFANGRLASIVRDALAASGLAGSRLEIEITESLALAQTEAVRAQIEAIRAMGVRIAVDDFGTGYSSLAQLRNLPFDRLKIDRSFVRELPAGLESLAIIRAVAELGSALGLQITAEGVETEEQRDGLKAMGCTAAQGFYYGRPEPAASVPGMMVRLGGA</sequence>
<comment type="caution">
    <text evidence="3">The sequence shown here is derived from an EMBL/GenBank/DDBJ whole genome shotgun (WGS) entry which is preliminary data.</text>
</comment>
<evidence type="ECO:0000313" key="4">
    <source>
        <dbReference type="Proteomes" id="UP001196068"/>
    </source>
</evidence>
<accession>A0AAF1JUN5</accession>
<dbReference type="InterPro" id="IPR052155">
    <property type="entry name" value="Biofilm_reg_signaling"/>
</dbReference>
<dbReference type="Gene3D" id="3.20.20.450">
    <property type="entry name" value="EAL domain"/>
    <property type="match status" value="1"/>
</dbReference>
<dbReference type="InterPro" id="IPR029787">
    <property type="entry name" value="Nucleotide_cyclase"/>
</dbReference>
<keyword evidence="4" id="KW-1185">Reference proteome</keyword>
<dbReference type="RefSeq" id="WP_281414642.1">
    <property type="nucleotide sequence ID" value="NZ_JAAEDH010000001.1"/>
</dbReference>
<protein>
    <submittedName>
        <fullName evidence="3">Bifunctional diguanylate cyclase/phosphodiesterase</fullName>
    </submittedName>
</protein>
<dbReference type="CDD" id="cd01948">
    <property type="entry name" value="EAL"/>
    <property type="match status" value="1"/>
</dbReference>
<proteinExistence type="predicted"/>
<dbReference type="CDD" id="cd01949">
    <property type="entry name" value="GGDEF"/>
    <property type="match status" value="1"/>
</dbReference>
<dbReference type="PANTHER" id="PTHR44757:SF2">
    <property type="entry name" value="BIOFILM ARCHITECTURE MAINTENANCE PROTEIN MBAA"/>
    <property type="match status" value="1"/>
</dbReference>
<feature type="domain" description="EAL" evidence="1">
    <location>
        <begin position="301"/>
        <end position="551"/>
    </location>
</feature>
<dbReference type="Proteomes" id="UP001196068">
    <property type="component" value="Unassembled WGS sequence"/>
</dbReference>
<dbReference type="InterPro" id="IPR001633">
    <property type="entry name" value="EAL_dom"/>
</dbReference>
<reference evidence="3" key="2">
    <citation type="journal article" date="2021" name="Syst. Appl. Microbiol.">
        <title>Roseomonas hellenica sp. nov., isolated from roots of wild-growing Alkanna tinctoria.</title>
        <authorList>
            <person name="Rat A."/>
            <person name="Naranjo H.D."/>
            <person name="Lebbe L."/>
            <person name="Cnockaert M."/>
            <person name="Krigas N."/>
            <person name="Grigoriadou K."/>
            <person name="Maloupa E."/>
            <person name="Willems A."/>
        </authorList>
    </citation>
    <scope>NUCLEOTIDE SEQUENCE</scope>
    <source>
        <strain evidence="3">LMG 28251</strain>
    </source>
</reference>
<dbReference type="SUPFAM" id="SSF55073">
    <property type="entry name" value="Nucleotide cyclase"/>
    <property type="match status" value="1"/>
</dbReference>
<dbReference type="InterPro" id="IPR043128">
    <property type="entry name" value="Rev_trsase/Diguanyl_cyclase"/>
</dbReference>
<dbReference type="Gene3D" id="3.30.70.270">
    <property type="match status" value="1"/>
</dbReference>
<evidence type="ECO:0000259" key="2">
    <source>
        <dbReference type="PROSITE" id="PS50887"/>
    </source>
</evidence>
<evidence type="ECO:0000313" key="3">
    <source>
        <dbReference type="EMBL" id="MBR0653811.1"/>
    </source>
</evidence>
<dbReference type="SMART" id="SM00267">
    <property type="entry name" value="GGDEF"/>
    <property type="match status" value="1"/>
</dbReference>
<name>A0AAF1JUN5_9PROT</name>
<dbReference type="Pfam" id="PF00563">
    <property type="entry name" value="EAL"/>
    <property type="match status" value="1"/>
</dbReference>
<feature type="domain" description="GGDEF" evidence="2">
    <location>
        <begin position="159"/>
        <end position="292"/>
    </location>
</feature>
<dbReference type="NCBIfam" id="TIGR00254">
    <property type="entry name" value="GGDEF"/>
    <property type="match status" value="1"/>
</dbReference>
<dbReference type="InterPro" id="IPR000160">
    <property type="entry name" value="GGDEF_dom"/>
</dbReference>
<dbReference type="PROSITE" id="PS50887">
    <property type="entry name" value="GGDEF"/>
    <property type="match status" value="1"/>
</dbReference>
<dbReference type="AlphaFoldDB" id="A0AAF1JUN5"/>
<gene>
    <name evidence="3" type="ORF">GXW79_01835</name>
</gene>
<dbReference type="PROSITE" id="PS50883">
    <property type="entry name" value="EAL"/>
    <property type="match status" value="1"/>
</dbReference>
<dbReference type="SUPFAM" id="SSF141868">
    <property type="entry name" value="EAL domain-like"/>
    <property type="match status" value="1"/>
</dbReference>
<reference evidence="3" key="1">
    <citation type="submission" date="2020-01" db="EMBL/GenBank/DDBJ databases">
        <authorList>
            <person name="Rat A."/>
        </authorList>
    </citation>
    <scope>NUCLEOTIDE SEQUENCE</scope>
    <source>
        <strain evidence="3">LMG 28251</strain>
    </source>
</reference>